<dbReference type="SUPFAM" id="SSF52540">
    <property type="entry name" value="P-loop containing nucleoside triphosphate hydrolases"/>
    <property type="match status" value="1"/>
</dbReference>
<gene>
    <name evidence="2" type="ORF">SAMN00790413_03288</name>
</gene>
<feature type="domain" description="CobQ/CobB/MinD/ParA nucleotide binding" evidence="1">
    <location>
        <begin position="11"/>
        <end position="174"/>
    </location>
</feature>
<dbReference type="PANTHER" id="PTHR13696:SF99">
    <property type="entry name" value="COBYRINIC ACID AC-DIAMIDE SYNTHASE"/>
    <property type="match status" value="1"/>
</dbReference>
<dbReference type="InterPro" id="IPR002586">
    <property type="entry name" value="CobQ/CobB/MinD/ParA_Nub-bd_dom"/>
</dbReference>
<accession>A0A1W1UVI1</accession>
<organism evidence="2 3">
    <name type="scientific">Deinococcus hopiensis KR-140</name>
    <dbReference type="NCBI Taxonomy" id="695939"/>
    <lineage>
        <taxon>Bacteria</taxon>
        <taxon>Thermotogati</taxon>
        <taxon>Deinococcota</taxon>
        <taxon>Deinococci</taxon>
        <taxon>Deinococcales</taxon>
        <taxon>Deinococcaceae</taxon>
        <taxon>Deinococcus</taxon>
    </lineage>
</organism>
<dbReference type="PANTHER" id="PTHR13696">
    <property type="entry name" value="P-LOOP CONTAINING NUCLEOSIDE TRIPHOSPHATE HYDROLASE"/>
    <property type="match status" value="1"/>
</dbReference>
<evidence type="ECO:0000259" key="1">
    <source>
        <dbReference type="Pfam" id="PF01656"/>
    </source>
</evidence>
<keyword evidence="3" id="KW-1185">Reference proteome</keyword>
<proteinExistence type="predicted"/>
<dbReference type="Gene3D" id="3.40.50.300">
    <property type="entry name" value="P-loop containing nucleotide triphosphate hydrolases"/>
    <property type="match status" value="1"/>
</dbReference>
<dbReference type="OrthoDB" id="9804460at2"/>
<dbReference type="RefSeq" id="WP_084047221.1">
    <property type="nucleotide sequence ID" value="NZ_FWWU01000008.1"/>
</dbReference>
<reference evidence="2 3" key="1">
    <citation type="submission" date="2017-04" db="EMBL/GenBank/DDBJ databases">
        <authorList>
            <person name="Afonso C.L."/>
            <person name="Miller P.J."/>
            <person name="Scott M.A."/>
            <person name="Spackman E."/>
            <person name="Goraichik I."/>
            <person name="Dimitrov K.M."/>
            <person name="Suarez D.L."/>
            <person name="Swayne D.E."/>
        </authorList>
    </citation>
    <scope>NUCLEOTIDE SEQUENCE [LARGE SCALE GENOMIC DNA]</scope>
    <source>
        <strain evidence="2 3">KR-140</strain>
    </source>
</reference>
<evidence type="ECO:0000313" key="2">
    <source>
        <dbReference type="EMBL" id="SMB85155.1"/>
    </source>
</evidence>
<dbReference type="Pfam" id="PF01656">
    <property type="entry name" value="CbiA"/>
    <property type="match status" value="1"/>
</dbReference>
<protein>
    <submittedName>
        <fullName evidence="2">Chromosome partitioning protein</fullName>
    </submittedName>
</protein>
<evidence type="ECO:0000313" key="3">
    <source>
        <dbReference type="Proteomes" id="UP000192582"/>
    </source>
</evidence>
<dbReference type="AlphaFoldDB" id="A0A1W1UVI1"/>
<dbReference type="InterPro" id="IPR050678">
    <property type="entry name" value="DNA_Partitioning_ATPase"/>
</dbReference>
<dbReference type="CDD" id="cd02042">
    <property type="entry name" value="ParAB_family"/>
    <property type="match status" value="1"/>
</dbReference>
<sequence>MTNAPTGPLVIAVAGLKGGIAKTTTAIHLAGVLAHEGQRVLVADGDRIRTSTAWARGGNLPFTVAPVTALARARDYDVVVLDTQGGPDNTELLEFARTADLTLLPTTPDINGLDGAAQTAEILRSGGISPRSYMALITMVRPGGMKEIEARRGLKEQSVPVMTATVRISEAFRDATNAAVLVKDLRTDIAGKCWRDYEAVAGEVLERIVEARA</sequence>
<dbReference type="EMBL" id="FWWU01000008">
    <property type="protein sequence ID" value="SMB85155.1"/>
    <property type="molecule type" value="Genomic_DNA"/>
</dbReference>
<dbReference type="InterPro" id="IPR027417">
    <property type="entry name" value="P-loop_NTPase"/>
</dbReference>
<dbReference type="Proteomes" id="UP000192582">
    <property type="component" value="Unassembled WGS sequence"/>
</dbReference>
<name>A0A1W1UVI1_9DEIO</name>
<dbReference type="STRING" id="695939.SAMN00790413_03288"/>